<dbReference type="Pfam" id="PF07452">
    <property type="entry name" value="CHRD"/>
    <property type="match status" value="1"/>
</dbReference>
<evidence type="ECO:0000256" key="1">
    <source>
        <dbReference type="SAM" id="SignalP"/>
    </source>
</evidence>
<dbReference type="RefSeq" id="WP_245754411.1">
    <property type="nucleotide sequence ID" value="NZ_FLQX01000035.1"/>
</dbReference>
<sequence length="157" mass="16133">MIPTSTSPRSLLNRLAPLVLLLIASASAHAEQPVSISLKGSAEVPPVATSAIGSAQISVRPDHTVSGSIKISGFVATMAHIHEAAAGKNGPPIITLSKTESDSFSVPVGARLTDAQYASYLAGNLYVNVHSAQSPNGELRAQLLVSEGTAKPMLIAK</sequence>
<proteinExistence type="predicted"/>
<evidence type="ECO:0000313" key="3">
    <source>
        <dbReference type="EMBL" id="SBT04142.1"/>
    </source>
</evidence>
<dbReference type="EMBL" id="FLQX01000035">
    <property type="protein sequence ID" value="SBT04142.1"/>
    <property type="molecule type" value="Genomic_DNA"/>
</dbReference>
<feature type="chain" id="PRO_5008381516" description="CHRD domain-containing protein" evidence="1">
    <location>
        <begin position="31"/>
        <end position="157"/>
    </location>
</feature>
<reference evidence="3 4" key="1">
    <citation type="submission" date="2016-06" db="EMBL/GenBank/DDBJ databases">
        <authorList>
            <person name="Kjaerup R.B."/>
            <person name="Dalgaard T.S."/>
            <person name="Juul-Madsen H.R."/>
        </authorList>
    </citation>
    <scope>NUCLEOTIDE SEQUENCE [LARGE SCALE GENOMIC DNA]</scope>
    <source>
        <strain evidence="3">3</strain>
    </source>
</reference>
<dbReference type="AlphaFoldDB" id="A0A1A8XID6"/>
<dbReference type="STRING" id="1860102.ACCAA_130099"/>
<dbReference type="InterPro" id="IPR010895">
    <property type="entry name" value="CHRD"/>
</dbReference>
<dbReference type="PROSITE" id="PS50933">
    <property type="entry name" value="CHRD"/>
    <property type="match status" value="1"/>
</dbReference>
<accession>A0A1A8XID6</accession>
<feature type="signal peptide" evidence="1">
    <location>
        <begin position="1"/>
        <end position="30"/>
    </location>
</feature>
<organism evidence="3 4">
    <name type="scientific">Candidatus Accumulibacter aalborgensis</name>
    <dbReference type="NCBI Taxonomy" id="1860102"/>
    <lineage>
        <taxon>Bacteria</taxon>
        <taxon>Pseudomonadati</taxon>
        <taxon>Pseudomonadota</taxon>
        <taxon>Betaproteobacteria</taxon>
        <taxon>Candidatus Accumulibacter</taxon>
    </lineage>
</organism>
<keyword evidence="4" id="KW-1185">Reference proteome</keyword>
<evidence type="ECO:0000313" key="4">
    <source>
        <dbReference type="Proteomes" id="UP000199169"/>
    </source>
</evidence>
<evidence type="ECO:0000259" key="2">
    <source>
        <dbReference type="PROSITE" id="PS50933"/>
    </source>
</evidence>
<protein>
    <recommendedName>
        <fullName evidence="2">CHRD domain-containing protein</fullName>
    </recommendedName>
</protein>
<gene>
    <name evidence="3" type="ORF">ACCAA_130099</name>
</gene>
<name>A0A1A8XID6_9PROT</name>
<dbReference type="Proteomes" id="UP000199169">
    <property type="component" value="Unassembled WGS sequence"/>
</dbReference>
<feature type="domain" description="CHRD" evidence="2">
    <location>
        <begin position="30"/>
        <end position="148"/>
    </location>
</feature>
<dbReference type="SMART" id="SM00754">
    <property type="entry name" value="CHRD"/>
    <property type="match status" value="1"/>
</dbReference>
<keyword evidence="1" id="KW-0732">Signal</keyword>